<organism evidence="10 11">
    <name type="scientific">Dreissena polymorpha</name>
    <name type="common">Zebra mussel</name>
    <name type="synonym">Mytilus polymorpha</name>
    <dbReference type="NCBI Taxonomy" id="45954"/>
    <lineage>
        <taxon>Eukaryota</taxon>
        <taxon>Metazoa</taxon>
        <taxon>Spiralia</taxon>
        <taxon>Lophotrochozoa</taxon>
        <taxon>Mollusca</taxon>
        <taxon>Bivalvia</taxon>
        <taxon>Autobranchia</taxon>
        <taxon>Heteroconchia</taxon>
        <taxon>Euheterodonta</taxon>
        <taxon>Imparidentia</taxon>
        <taxon>Neoheterodontei</taxon>
        <taxon>Myida</taxon>
        <taxon>Dreissenoidea</taxon>
        <taxon>Dreissenidae</taxon>
        <taxon>Dreissena</taxon>
    </lineage>
</organism>
<dbReference type="InterPro" id="IPR000742">
    <property type="entry name" value="EGF"/>
</dbReference>
<evidence type="ECO:0000259" key="7">
    <source>
        <dbReference type="PROSITE" id="PS50026"/>
    </source>
</evidence>
<feature type="domain" description="HYR" evidence="8">
    <location>
        <begin position="540"/>
        <end position="624"/>
    </location>
</feature>
<sequence>MSHGANLQVALTVVNFILFADVNAIFKDNAMAVKANKTGCRMEELPETVDWCNQPLDTFRRLPENTICETLFARESSVVLVCSKSRWVEVTSMAKNRTGRSLGPVLTLEFNRTCLLFCDGENITDAISRPPNFTQCPASVTLYPERGSTEVTYTWTEPIAIDWDGNLTVVQKIFGANSTSSFESYVSPGTRHMISYLATDLDNKNWTCAFTITAEIPTCPPIVHLENGFLNCTDDNLRASVCEFSCYHGYQLNATSTVECQDNGTWSGQGVPQCLPVVCDGNINSTLTDSRLNVVCEKTVTGVFGDVCWLTCHDNFRLRNDLLGAHILYTLNNSLTLAEQAYENASIEAERSRNDTLEANMNSTLLASLLEAVKNTTKSLEIEFQNVTQMVNAASAQLSQLVQQFNKTRADLDLTDNHTEINDLKNNISDLERRLDEKNITLNNLLFEMTTTEHELNETRMKESVASEKAFKAKEIARVKELAAMAAKSTLVVAASELDAAREAYENASVYVTSGLRTVATDVTCNSSGVWQVQGQPYCEDVTAPSLKCVPVYTFYLDPNQTVGIVTWPEPEVDDNSNSATVRHVSGPSPGEILTSGRHVVKYEAVDNVNNTSPVCTVVINVKEVVCEDLGQVIGQSTISYTCDSFELGTTCSLACDSRDVIDGPDHVTCMLDFETGFPFWNWENTTCLSENCSQPAAPIHGYISCFYEDILVTNVTDGNVTAGNVTSNRTEETFVCEFSCAEGYMLPYATLNRYTCSGNDVWNSEFFPATCIETGAELSTQHSFLLTYDITSCDLDEIHELATDWKNVVSEELPSFSDCMSGFLCDMGDVSYQCNADNTSVTVTFSVHVSCEEVFATALPLEATCDLTENKMASLLTSQEGSSSIRLFIKNRLPAAADLFADNVTVPECPGSVLIGAYCARCPAGSFYARSLDRCILCPVGSYTETPGRDFCTSCPQDQATLQAGSVQPHECRDICRAGSYSYTTVAPCSPCPTGTYQGHVASVACSPCPAGTWTQSEGSTSLADCIAYDLYFDDDVADILLTSVGQEFSVVLWTSSIAVTSLTLGVFGDSGEPLFILRARSNSSNLYFDSWDSEPVNLDLVSDMWTMLGVTWSAESRDVHLYQDVKHVYSIQIQASEPATQLRISAGNQTFVSGLSISNRTANSAILSSVYSTCGTSLPAEVISLDHVAAQRLPHVNVAASSCQAGKGKPAQDHCGLHTCFNGGECTTHVAGYTCTCPETHGGPTCEEELIHGGWSDWVYDGACSRTCGHGTRLRFRSCDSPPRSMYGKACPGNSTEVTPCFMRECPECEAPIIDGIGQCDLHDDLCEASCPLGYILPRGQQKQTFQCGQSTNFTWNPFQRLPICSPSFRPESYSVTMMIEYASPLPCSGVAMAIEEVTTVVKGLRCSKEKGNERRGLHL</sequence>
<gene>
    <name evidence="10" type="ORF">DPMN_150607</name>
</gene>
<evidence type="ECO:0000256" key="3">
    <source>
        <dbReference type="PROSITE-ProRule" id="PRU00076"/>
    </source>
</evidence>
<evidence type="ECO:0000313" key="10">
    <source>
        <dbReference type="EMBL" id="KAH3797031.1"/>
    </source>
</evidence>
<dbReference type="PROSITE" id="PS00022">
    <property type="entry name" value="EGF_1"/>
    <property type="match status" value="1"/>
</dbReference>
<feature type="domain" description="EGF-like" evidence="7">
    <location>
        <begin position="1213"/>
        <end position="1249"/>
    </location>
</feature>
<reference evidence="10" key="2">
    <citation type="submission" date="2020-11" db="EMBL/GenBank/DDBJ databases">
        <authorList>
            <person name="McCartney M.A."/>
            <person name="Auch B."/>
            <person name="Kono T."/>
            <person name="Mallez S."/>
            <person name="Becker A."/>
            <person name="Gohl D.M."/>
            <person name="Silverstein K.A.T."/>
            <person name="Koren S."/>
            <person name="Bechman K.B."/>
            <person name="Herman A."/>
            <person name="Abrahante J.E."/>
            <person name="Garbe J."/>
        </authorList>
    </citation>
    <scope>NUCLEOTIDE SEQUENCE</scope>
    <source>
        <strain evidence="10">Duluth1</strain>
        <tissue evidence="10">Whole animal</tissue>
    </source>
</reference>
<dbReference type="CDD" id="cd00033">
    <property type="entry name" value="CCP"/>
    <property type="match status" value="1"/>
</dbReference>
<keyword evidence="1" id="KW-0677">Repeat</keyword>
<comment type="caution">
    <text evidence="10">The sequence shown here is derived from an EMBL/GenBank/DDBJ whole genome shotgun (WGS) entry which is preliminary data.</text>
</comment>
<dbReference type="SUPFAM" id="SSF82895">
    <property type="entry name" value="TSP-1 type 1 repeat"/>
    <property type="match status" value="1"/>
</dbReference>
<dbReference type="InterPro" id="IPR011641">
    <property type="entry name" value="Tyr-kin_ephrin_A/B_rcpt-like"/>
</dbReference>
<name>A0A9D4J276_DREPO</name>
<dbReference type="PROSITE" id="PS50825">
    <property type="entry name" value="HYR"/>
    <property type="match status" value="2"/>
</dbReference>
<accession>A0A9D4J276</accession>
<evidence type="ECO:0000256" key="2">
    <source>
        <dbReference type="ARBA" id="ARBA00023157"/>
    </source>
</evidence>
<dbReference type="PROSITE" id="PS50092">
    <property type="entry name" value="TSP1"/>
    <property type="match status" value="1"/>
</dbReference>
<keyword evidence="4" id="KW-0768">Sushi</keyword>
<dbReference type="SMART" id="SM00209">
    <property type="entry name" value="TSP1"/>
    <property type="match status" value="1"/>
</dbReference>
<feature type="domain" description="Sushi" evidence="9">
    <location>
        <begin position="217"/>
        <end position="276"/>
    </location>
</feature>
<feature type="disulfide bond" evidence="3">
    <location>
        <begin position="1239"/>
        <end position="1248"/>
    </location>
</feature>
<dbReference type="InterPro" id="IPR000884">
    <property type="entry name" value="TSP1_rpt"/>
</dbReference>
<dbReference type="InterPro" id="IPR043555">
    <property type="entry name" value="SRPX-like"/>
</dbReference>
<comment type="caution">
    <text evidence="3">Lacks conserved residue(s) required for the propagation of feature annotation.</text>
</comment>
<evidence type="ECO:0000256" key="4">
    <source>
        <dbReference type="PROSITE-ProRule" id="PRU00302"/>
    </source>
</evidence>
<reference evidence="10" key="1">
    <citation type="journal article" date="2019" name="bioRxiv">
        <title>The Genome of the Zebra Mussel, Dreissena polymorpha: A Resource for Invasive Species Research.</title>
        <authorList>
            <person name="McCartney M.A."/>
            <person name="Auch B."/>
            <person name="Kono T."/>
            <person name="Mallez S."/>
            <person name="Zhang Y."/>
            <person name="Obille A."/>
            <person name="Becker A."/>
            <person name="Abrahante J.E."/>
            <person name="Garbe J."/>
            <person name="Badalamenti J.P."/>
            <person name="Herman A."/>
            <person name="Mangelson H."/>
            <person name="Liachko I."/>
            <person name="Sullivan S."/>
            <person name="Sone E.D."/>
            <person name="Koren S."/>
            <person name="Silverstein K.A.T."/>
            <person name="Beckman K.B."/>
            <person name="Gohl D.M."/>
        </authorList>
    </citation>
    <scope>NUCLEOTIDE SEQUENCE</scope>
    <source>
        <strain evidence="10">Duluth1</strain>
        <tissue evidence="10">Whole animal</tissue>
    </source>
</reference>
<keyword evidence="2 3" id="KW-1015">Disulfide bond</keyword>
<feature type="coiled-coil region" evidence="5">
    <location>
        <begin position="414"/>
        <end position="448"/>
    </location>
</feature>
<dbReference type="SUPFAM" id="SSF57184">
    <property type="entry name" value="Growth factor receptor domain"/>
    <property type="match status" value="1"/>
</dbReference>
<dbReference type="Gene3D" id="2.10.25.10">
    <property type="entry name" value="Laminin"/>
    <property type="match status" value="1"/>
</dbReference>
<feature type="domain" description="HYR" evidence="8">
    <location>
        <begin position="124"/>
        <end position="216"/>
    </location>
</feature>
<dbReference type="Gene3D" id="2.10.50.10">
    <property type="entry name" value="Tumor Necrosis Factor Receptor, subunit A, domain 2"/>
    <property type="match status" value="2"/>
</dbReference>
<dbReference type="SUPFAM" id="SSF57196">
    <property type="entry name" value="EGF/Laminin"/>
    <property type="match status" value="1"/>
</dbReference>
<dbReference type="Pfam" id="PF02494">
    <property type="entry name" value="HYR"/>
    <property type="match status" value="2"/>
</dbReference>
<dbReference type="PANTHER" id="PTHR46343">
    <property type="entry name" value="HYR DOMAIN-CONTAINING PROTEIN"/>
    <property type="match status" value="1"/>
</dbReference>
<dbReference type="Gene3D" id="2.20.100.10">
    <property type="entry name" value="Thrombospondin type-1 (TSP1) repeat"/>
    <property type="match status" value="1"/>
</dbReference>
<keyword evidence="5" id="KW-0175">Coiled coil</keyword>
<dbReference type="Gene3D" id="2.10.70.10">
    <property type="entry name" value="Complement Module, domain 1"/>
    <property type="match status" value="1"/>
</dbReference>
<dbReference type="InterPro" id="IPR003410">
    <property type="entry name" value="HYR_dom"/>
</dbReference>
<dbReference type="SMART" id="SM01411">
    <property type="entry name" value="Ephrin_rec_like"/>
    <property type="match status" value="2"/>
</dbReference>
<dbReference type="SMART" id="SM00032">
    <property type="entry name" value="CCP"/>
    <property type="match status" value="4"/>
</dbReference>
<evidence type="ECO:0000256" key="1">
    <source>
        <dbReference type="ARBA" id="ARBA00022737"/>
    </source>
</evidence>
<feature type="signal peptide" evidence="6">
    <location>
        <begin position="1"/>
        <end position="24"/>
    </location>
</feature>
<keyword evidence="11" id="KW-1185">Reference proteome</keyword>
<dbReference type="Pfam" id="PF00084">
    <property type="entry name" value="Sushi"/>
    <property type="match status" value="2"/>
</dbReference>
<dbReference type="InterPro" id="IPR000436">
    <property type="entry name" value="Sushi_SCR_CCP_dom"/>
</dbReference>
<keyword evidence="6" id="KW-0732">Signal</keyword>
<dbReference type="InterPro" id="IPR036383">
    <property type="entry name" value="TSP1_rpt_sf"/>
</dbReference>
<evidence type="ECO:0000313" key="11">
    <source>
        <dbReference type="Proteomes" id="UP000828390"/>
    </source>
</evidence>
<keyword evidence="3" id="KW-0245">EGF-like domain</keyword>
<dbReference type="CDD" id="cd00054">
    <property type="entry name" value="EGF_CA"/>
    <property type="match status" value="1"/>
</dbReference>
<dbReference type="PANTHER" id="PTHR46343:SF2">
    <property type="entry name" value="SUSHI_VON WILLEBRAND FACTOR TYPE A_EGF_PENTRAXIN DOMAIN-CONTAINING 1"/>
    <property type="match status" value="1"/>
</dbReference>
<evidence type="ECO:0008006" key="12">
    <source>
        <dbReference type="Google" id="ProtNLM"/>
    </source>
</evidence>
<evidence type="ECO:0000256" key="6">
    <source>
        <dbReference type="SAM" id="SignalP"/>
    </source>
</evidence>
<protein>
    <recommendedName>
        <fullName evidence="12">Sushi, von Willebrand factor type A, EGF and pentraxin domain-containing protein 1-like</fullName>
    </recommendedName>
</protein>
<evidence type="ECO:0000259" key="9">
    <source>
        <dbReference type="PROSITE" id="PS50923"/>
    </source>
</evidence>
<dbReference type="InterPro" id="IPR009030">
    <property type="entry name" value="Growth_fac_rcpt_cys_sf"/>
</dbReference>
<dbReference type="InterPro" id="IPR035976">
    <property type="entry name" value="Sushi/SCR/CCP_sf"/>
</dbReference>
<dbReference type="Proteomes" id="UP000828390">
    <property type="component" value="Unassembled WGS sequence"/>
</dbReference>
<dbReference type="PROSITE" id="PS50026">
    <property type="entry name" value="EGF_3"/>
    <property type="match status" value="1"/>
</dbReference>
<dbReference type="Pfam" id="PF07699">
    <property type="entry name" value="Ephrin_rec_like"/>
    <property type="match status" value="2"/>
</dbReference>
<feature type="chain" id="PRO_5039635819" description="Sushi, von Willebrand factor type A, EGF and pentraxin domain-containing protein 1-like" evidence="6">
    <location>
        <begin position="25"/>
        <end position="1422"/>
    </location>
</feature>
<evidence type="ECO:0000259" key="8">
    <source>
        <dbReference type="PROSITE" id="PS50825"/>
    </source>
</evidence>
<proteinExistence type="predicted"/>
<evidence type="ECO:0000256" key="5">
    <source>
        <dbReference type="SAM" id="Coils"/>
    </source>
</evidence>
<dbReference type="Pfam" id="PF00090">
    <property type="entry name" value="TSP_1"/>
    <property type="match status" value="1"/>
</dbReference>
<dbReference type="EMBL" id="JAIWYP010000007">
    <property type="protein sequence ID" value="KAH3797031.1"/>
    <property type="molecule type" value="Genomic_DNA"/>
</dbReference>
<dbReference type="PROSITE" id="PS50923">
    <property type="entry name" value="SUSHI"/>
    <property type="match status" value="1"/>
</dbReference>
<dbReference type="SUPFAM" id="SSF57535">
    <property type="entry name" value="Complement control module/SCR domain"/>
    <property type="match status" value="3"/>
</dbReference>